<feature type="compositionally biased region" description="Polar residues" evidence="1">
    <location>
        <begin position="495"/>
        <end position="511"/>
    </location>
</feature>
<feature type="region of interest" description="Disordered" evidence="1">
    <location>
        <begin position="134"/>
        <end position="195"/>
    </location>
</feature>
<feature type="region of interest" description="Disordered" evidence="1">
    <location>
        <begin position="239"/>
        <end position="287"/>
    </location>
</feature>
<feature type="compositionally biased region" description="Low complexity" evidence="1">
    <location>
        <begin position="153"/>
        <end position="175"/>
    </location>
</feature>
<feature type="compositionally biased region" description="Low complexity" evidence="1">
    <location>
        <begin position="8"/>
        <end position="27"/>
    </location>
</feature>
<evidence type="ECO:0000313" key="3">
    <source>
        <dbReference type="Proteomes" id="UP000051952"/>
    </source>
</evidence>
<dbReference type="Proteomes" id="UP000051952">
    <property type="component" value="Unassembled WGS sequence"/>
</dbReference>
<dbReference type="EMBL" id="CYKH01000935">
    <property type="protein sequence ID" value="CUG69362.1"/>
    <property type="molecule type" value="Genomic_DNA"/>
</dbReference>
<protein>
    <submittedName>
        <fullName evidence="2">Uncharacterized protein</fullName>
    </submittedName>
</protein>
<feature type="region of interest" description="Disordered" evidence="1">
    <location>
        <begin position="495"/>
        <end position="531"/>
    </location>
</feature>
<dbReference type="VEuPathDB" id="TriTrypDB:BSAL_83330"/>
<sequence length="591" mass="63430">MFQYQQASDSNNNISNDSPLLPSTQHEQQQHQHHMHFLHHTTSIDALTSTAPPNNVRNITSSIATTDGLTADATLFLHHQQHSLLLHEHQRSFISASVHSDPTVAVPGAPEHPIPLHATTPVAIVSMLTVASPSSLHSSSNGNLPPPPPLPPQSESFMTPSASTTTGTLHSSSSGSGSGVLPLPQNHNNHYEQRRQGRHEYTQLPVHYDGAASSMSSPPLQFDDVFPVNNFMILNSDTSPLSISPQDTRTTEVEQLPAGPSPAVAEGDAEDEEDLWAPRTPTPPPSLVVVGTATATIMETFSIDDGHHATSFSNGRGDFPLPTRPVNNSSSAAALQARSLLGSQLVVLVRVAASTHQQGGGGDQGDSSADISTDTMVDMPDDEEVGSPTTATTAAGGGVSYGAGSSSRRRTTNIQYRLQLNNLPQATCVDPQHLATLLDYAKELALDTYRKDLWQYQQQQQAQAVQTVIAATPEQRELMLPAVLLVDSQQQQNHTPTRVSNLSITSTHSASVPSAPAGQQGPQPLRRRRSSSSVASFAKPLSLWSTPTIPSSFADVPVVEITFNHNKIGLDALPLLWSFIEMNTFVRSFEM</sequence>
<feature type="compositionally biased region" description="Low complexity" evidence="1">
    <location>
        <begin position="512"/>
        <end position="524"/>
    </location>
</feature>
<reference evidence="3" key="1">
    <citation type="submission" date="2015-09" db="EMBL/GenBank/DDBJ databases">
        <authorList>
            <consortium name="Pathogen Informatics"/>
        </authorList>
    </citation>
    <scope>NUCLEOTIDE SEQUENCE [LARGE SCALE GENOMIC DNA]</scope>
    <source>
        <strain evidence="3">Lake Konstanz</strain>
    </source>
</reference>
<name>A0A0S4J2K7_BODSA</name>
<feature type="region of interest" description="Disordered" evidence="1">
    <location>
        <begin position="1"/>
        <end position="35"/>
    </location>
</feature>
<accession>A0A0S4J2K7</accession>
<evidence type="ECO:0000256" key="1">
    <source>
        <dbReference type="SAM" id="MobiDB-lite"/>
    </source>
</evidence>
<dbReference type="AlphaFoldDB" id="A0A0S4J2K7"/>
<feature type="non-terminal residue" evidence="2">
    <location>
        <position position="591"/>
    </location>
</feature>
<proteinExistence type="predicted"/>
<feature type="compositionally biased region" description="Polar residues" evidence="1">
    <location>
        <begin position="239"/>
        <end position="248"/>
    </location>
</feature>
<feature type="region of interest" description="Disordered" evidence="1">
    <location>
        <begin position="355"/>
        <end position="408"/>
    </location>
</feature>
<gene>
    <name evidence="2" type="ORF">BSAL_83330</name>
</gene>
<organism evidence="2 3">
    <name type="scientific">Bodo saltans</name>
    <name type="common">Flagellated protozoan</name>
    <dbReference type="NCBI Taxonomy" id="75058"/>
    <lineage>
        <taxon>Eukaryota</taxon>
        <taxon>Discoba</taxon>
        <taxon>Euglenozoa</taxon>
        <taxon>Kinetoplastea</taxon>
        <taxon>Metakinetoplastina</taxon>
        <taxon>Eubodonida</taxon>
        <taxon>Bodonidae</taxon>
        <taxon>Bodo</taxon>
    </lineage>
</organism>
<evidence type="ECO:0000313" key="2">
    <source>
        <dbReference type="EMBL" id="CUG69362.1"/>
    </source>
</evidence>
<keyword evidence="3" id="KW-1185">Reference proteome</keyword>
<feature type="compositionally biased region" description="Low complexity" evidence="1">
    <location>
        <begin position="134"/>
        <end position="143"/>
    </location>
</feature>